<dbReference type="Gene3D" id="3.40.50.1820">
    <property type="entry name" value="alpha/beta hydrolase"/>
    <property type="match status" value="1"/>
</dbReference>
<feature type="domain" description="AB hydrolase-1" evidence="2">
    <location>
        <begin position="90"/>
        <end position="313"/>
    </location>
</feature>
<feature type="compositionally biased region" description="Low complexity" evidence="1">
    <location>
        <begin position="1"/>
        <end position="36"/>
    </location>
</feature>
<accession>A0A316TM31</accession>
<gene>
    <name evidence="3" type="ORF">DJ010_04390</name>
</gene>
<dbReference type="SUPFAM" id="SSF53474">
    <property type="entry name" value="alpha/beta-Hydrolases"/>
    <property type="match status" value="1"/>
</dbReference>
<keyword evidence="3" id="KW-0378">Hydrolase</keyword>
<evidence type="ECO:0000256" key="1">
    <source>
        <dbReference type="SAM" id="MobiDB-lite"/>
    </source>
</evidence>
<evidence type="ECO:0000259" key="2">
    <source>
        <dbReference type="Pfam" id="PF00561"/>
    </source>
</evidence>
<sequence>MSSRGSSTPTAWWSSTARRRSSTSAPAHRSAAASRCSSRRRGWPCSSAASSGRSVGEGPDVAISSSLGTEHAVELRAGRLHYRERGAGTPVLLVHGGLANADLWREVVPALAALGPYRLIAPDLPLGSHHEAMRNGADVTPPGIVAILVELLDALDLDRVVVVANDAGGAISQMLAARHPERIDRLVLTSCDQYLQFPPRYLKPVRWVSFLPRVGDLVARSFRFRAVHGPFFRSVARTPLPPEVLDSYLRPMLEDPAIRSDLVRFFRGTRPRHTLEAARGLRTFDRPVLVLWGGSDLWFSRRGGRRLARTLPLGEFDLVAGARTFVPEDAPVELARRVHAFLRDPADQYTSSS</sequence>
<evidence type="ECO:0000313" key="3">
    <source>
        <dbReference type="EMBL" id="PWN04848.1"/>
    </source>
</evidence>
<name>A0A316TM31_9ACTN</name>
<organism evidence="3 4">
    <name type="scientific">Nocardioides silvaticus</name>
    <dbReference type="NCBI Taxonomy" id="2201891"/>
    <lineage>
        <taxon>Bacteria</taxon>
        <taxon>Bacillati</taxon>
        <taxon>Actinomycetota</taxon>
        <taxon>Actinomycetes</taxon>
        <taxon>Propionibacteriales</taxon>
        <taxon>Nocardioidaceae</taxon>
        <taxon>Nocardioides</taxon>
    </lineage>
</organism>
<evidence type="ECO:0000313" key="4">
    <source>
        <dbReference type="Proteomes" id="UP000245507"/>
    </source>
</evidence>
<dbReference type="InterPro" id="IPR029058">
    <property type="entry name" value="AB_hydrolase_fold"/>
</dbReference>
<comment type="caution">
    <text evidence="3">The sequence shown here is derived from an EMBL/GenBank/DDBJ whole genome shotgun (WGS) entry which is preliminary data.</text>
</comment>
<dbReference type="GO" id="GO:0016787">
    <property type="term" value="F:hydrolase activity"/>
    <property type="evidence" value="ECO:0007669"/>
    <property type="project" value="UniProtKB-KW"/>
</dbReference>
<feature type="region of interest" description="Disordered" evidence="1">
    <location>
        <begin position="1"/>
        <end position="63"/>
    </location>
</feature>
<dbReference type="AlphaFoldDB" id="A0A316TM31"/>
<dbReference type="PRINTS" id="PR00111">
    <property type="entry name" value="ABHYDROLASE"/>
</dbReference>
<dbReference type="EMBL" id="QGDD01000001">
    <property type="protein sequence ID" value="PWN04848.1"/>
    <property type="molecule type" value="Genomic_DNA"/>
</dbReference>
<keyword evidence="4" id="KW-1185">Reference proteome</keyword>
<proteinExistence type="predicted"/>
<protein>
    <submittedName>
        <fullName evidence="3">Alpha/beta hydrolase</fullName>
    </submittedName>
</protein>
<reference evidence="3 4" key="1">
    <citation type="submission" date="2018-05" db="EMBL/GenBank/DDBJ databases">
        <title>Nocardioides silvaticus genome.</title>
        <authorList>
            <person name="Li C."/>
            <person name="Wang G."/>
        </authorList>
    </citation>
    <scope>NUCLEOTIDE SEQUENCE [LARGE SCALE GENOMIC DNA]</scope>
    <source>
        <strain evidence="3 4">CCTCC AB 2018079</strain>
    </source>
</reference>
<dbReference type="PANTHER" id="PTHR43689">
    <property type="entry name" value="HYDROLASE"/>
    <property type="match status" value="1"/>
</dbReference>
<dbReference type="Pfam" id="PF00561">
    <property type="entry name" value="Abhydrolase_1"/>
    <property type="match status" value="1"/>
</dbReference>
<dbReference type="InterPro" id="IPR000073">
    <property type="entry name" value="AB_hydrolase_1"/>
</dbReference>
<dbReference type="PANTHER" id="PTHR43689:SF8">
    <property type="entry name" value="ALPHA_BETA-HYDROLASES SUPERFAMILY PROTEIN"/>
    <property type="match status" value="1"/>
</dbReference>
<dbReference type="Proteomes" id="UP000245507">
    <property type="component" value="Unassembled WGS sequence"/>
</dbReference>